<evidence type="ECO:0000313" key="1">
    <source>
        <dbReference type="EMBL" id="KAF8786741.1"/>
    </source>
</evidence>
<proteinExistence type="predicted"/>
<sequence length="146" mass="16502">MSEPRALSQPPMSNGGRVFVRFGGCTMKDVIRKLMIVNQSGDMDNVDRTLNLEENCFAEDMKATKCRGGQENVGSVSWHCGGEKSNLPTEEEGNFCSHILPYSSRGEPTPHEKFLRCQQNIAYMVESVWLCICTNSFWLFLRANTR</sequence>
<evidence type="ECO:0000313" key="2">
    <source>
        <dbReference type="Proteomes" id="UP000807504"/>
    </source>
</evidence>
<keyword evidence="2" id="KW-1185">Reference proteome</keyword>
<comment type="caution">
    <text evidence="1">The sequence shown here is derived from an EMBL/GenBank/DDBJ whole genome shotgun (WGS) entry which is preliminary data.</text>
</comment>
<reference evidence="1" key="1">
    <citation type="journal article" date="2020" name="bioRxiv">
        <title>Chromosome-level reference genome of the European wasp spider Argiope bruennichi: a resource for studies on range expansion and evolutionary adaptation.</title>
        <authorList>
            <person name="Sheffer M.M."/>
            <person name="Hoppe A."/>
            <person name="Krehenwinkel H."/>
            <person name="Uhl G."/>
            <person name="Kuss A.W."/>
            <person name="Jensen L."/>
            <person name="Jensen C."/>
            <person name="Gillespie R.G."/>
            <person name="Hoff K.J."/>
            <person name="Prost S."/>
        </authorList>
    </citation>
    <scope>NUCLEOTIDE SEQUENCE</scope>
</reference>
<dbReference type="Proteomes" id="UP000807504">
    <property type="component" value="Unassembled WGS sequence"/>
</dbReference>
<protein>
    <submittedName>
        <fullName evidence="1">Uncharacterized protein</fullName>
    </submittedName>
</protein>
<accession>A0A8T0F7A1</accession>
<reference evidence="1" key="2">
    <citation type="submission" date="2020-06" db="EMBL/GenBank/DDBJ databases">
        <authorList>
            <person name="Sheffer M."/>
        </authorList>
    </citation>
    <scope>NUCLEOTIDE SEQUENCE</scope>
</reference>
<gene>
    <name evidence="1" type="ORF">HNY73_008420</name>
</gene>
<name>A0A8T0F7A1_ARGBR</name>
<dbReference type="EMBL" id="JABXBU010000015">
    <property type="protein sequence ID" value="KAF8786741.1"/>
    <property type="molecule type" value="Genomic_DNA"/>
</dbReference>
<organism evidence="1 2">
    <name type="scientific">Argiope bruennichi</name>
    <name type="common">Wasp spider</name>
    <name type="synonym">Aranea bruennichi</name>
    <dbReference type="NCBI Taxonomy" id="94029"/>
    <lineage>
        <taxon>Eukaryota</taxon>
        <taxon>Metazoa</taxon>
        <taxon>Ecdysozoa</taxon>
        <taxon>Arthropoda</taxon>
        <taxon>Chelicerata</taxon>
        <taxon>Arachnida</taxon>
        <taxon>Araneae</taxon>
        <taxon>Araneomorphae</taxon>
        <taxon>Entelegynae</taxon>
        <taxon>Araneoidea</taxon>
        <taxon>Araneidae</taxon>
        <taxon>Argiope</taxon>
    </lineage>
</organism>
<dbReference type="AlphaFoldDB" id="A0A8T0F7A1"/>